<evidence type="ECO:0000256" key="3">
    <source>
        <dbReference type="ARBA" id="ARBA00004496"/>
    </source>
</evidence>
<evidence type="ECO:0000256" key="13">
    <source>
        <dbReference type="ARBA" id="ARBA00022842"/>
    </source>
</evidence>
<reference evidence="20" key="1">
    <citation type="submission" date="2020-05" db="UniProtKB">
        <authorList>
            <consortium name="EnsemblMetazoa"/>
        </authorList>
    </citation>
    <scope>IDENTIFICATION</scope>
    <source>
        <strain evidence="20">SANGQUA</strain>
    </source>
</reference>
<evidence type="ECO:0000256" key="8">
    <source>
        <dbReference type="ARBA" id="ARBA00022598"/>
    </source>
</evidence>
<evidence type="ECO:0000256" key="9">
    <source>
        <dbReference type="ARBA" id="ARBA00022723"/>
    </source>
</evidence>
<feature type="binding site" evidence="19">
    <location>
        <position position="237"/>
    </location>
    <ligand>
        <name>Mg(2+)</name>
        <dbReference type="ChEBI" id="CHEBI:18420"/>
        <label>1</label>
    </ligand>
</feature>
<dbReference type="GO" id="GO:0004326">
    <property type="term" value="F:tetrahydrofolylpolyglutamate synthase activity"/>
    <property type="evidence" value="ECO:0007669"/>
    <property type="project" value="UniProtKB-EC"/>
</dbReference>
<dbReference type="NCBIfam" id="TIGR01499">
    <property type="entry name" value="folC"/>
    <property type="match status" value="1"/>
</dbReference>
<evidence type="ECO:0000256" key="18">
    <source>
        <dbReference type="PIRSR" id="PIRSR038895-1"/>
    </source>
</evidence>
<name>A0A182XPX8_ANOQN</name>
<dbReference type="EC" id="6.3.2.17" evidence="17"/>
<evidence type="ECO:0000256" key="16">
    <source>
        <dbReference type="ARBA" id="ARBA00047493"/>
    </source>
</evidence>
<dbReference type="InterPro" id="IPR023600">
    <property type="entry name" value="Folylpolyglutamate_synth_euk"/>
</dbReference>
<dbReference type="PROSITE" id="PS01012">
    <property type="entry name" value="FOLYLPOLYGLU_SYNT_2"/>
    <property type="match status" value="1"/>
</dbReference>
<evidence type="ECO:0000256" key="2">
    <source>
        <dbReference type="ARBA" id="ARBA00004305"/>
    </source>
</evidence>
<keyword evidence="7 17" id="KW-0554">One-carbon metabolism</keyword>
<dbReference type="GO" id="GO:0005524">
    <property type="term" value="F:ATP binding"/>
    <property type="evidence" value="ECO:0007669"/>
    <property type="project" value="UniProtKB-KW"/>
</dbReference>
<keyword evidence="14" id="KW-0496">Mitochondrion</keyword>
<evidence type="ECO:0000256" key="7">
    <source>
        <dbReference type="ARBA" id="ARBA00022563"/>
    </source>
</evidence>
<proteinExistence type="inferred from homology"/>
<dbReference type="GO" id="GO:0005759">
    <property type="term" value="C:mitochondrial matrix"/>
    <property type="evidence" value="ECO:0007669"/>
    <property type="project" value="UniProtKB-SubCell"/>
</dbReference>
<comment type="subcellular location">
    <subcellularLocation>
        <location evidence="3">Cytoplasm</location>
    </subcellularLocation>
    <subcellularLocation>
        <location evidence="1">Mitochondrion inner membrane</location>
    </subcellularLocation>
    <subcellularLocation>
        <location evidence="2">Mitochondrion matrix</location>
    </subcellularLocation>
</comment>
<dbReference type="Gene3D" id="3.90.190.20">
    <property type="entry name" value="Mur ligase, C-terminal domain"/>
    <property type="match status" value="1"/>
</dbReference>
<keyword evidence="13 19" id="KW-0460">Magnesium</keyword>
<evidence type="ECO:0000256" key="10">
    <source>
        <dbReference type="ARBA" id="ARBA00022741"/>
    </source>
</evidence>
<evidence type="ECO:0000256" key="19">
    <source>
        <dbReference type="PIRSR" id="PIRSR038895-2"/>
    </source>
</evidence>
<evidence type="ECO:0000256" key="5">
    <source>
        <dbReference type="ARBA" id="ARBA00008276"/>
    </source>
</evidence>
<evidence type="ECO:0000256" key="6">
    <source>
        <dbReference type="ARBA" id="ARBA00022490"/>
    </source>
</evidence>
<dbReference type="PANTHER" id="PTHR11136:SF5">
    <property type="entry name" value="FOLYLPOLYGLUTAMATE SYNTHASE, MITOCHONDRIAL"/>
    <property type="match status" value="1"/>
</dbReference>
<dbReference type="PIRSF" id="PIRSF038895">
    <property type="entry name" value="FPGS"/>
    <property type="match status" value="1"/>
</dbReference>
<evidence type="ECO:0000256" key="17">
    <source>
        <dbReference type="PIRNR" id="PIRNR038895"/>
    </source>
</evidence>
<evidence type="ECO:0000256" key="14">
    <source>
        <dbReference type="ARBA" id="ARBA00023128"/>
    </source>
</evidence>
<dbReference type="GO" id="GO:0046872">
    <property type="term" value="F:metal ion binding"/>
    <property type="evidence" value="ECO:0007669"/>
    <property type="project" value="UniProtKB-KW"/>
</dbReference>
<comment type="catalytic activity">
    <reaction evidence="16 17">
        <text>(6S)-5,6,7,8-tetrahydrofolyl-(gamma-L-Glu)(n) + L-glutamate + ATP = (6S)-5,6,7,8-tetrahydrofolyl-(gamma-L-Glu)(n+1) + ADP + phosphate + H(+)</text>
        <dbReference type="Rhea" id="RHEA:10580"/>
        <dbReference type="Rhea" id="RHEA-COMP:14738"/>
        <dbReference type="Rhea" id="RHEA-COMP:14740"/>
        <dbReference type="ChEBI" id="CHEBI:15378"/>
        <dbReference type="ChEBI" id="CHEBI:29985"/>
        <dbReference type="ChEBI" id="CHEBI:30616"/>
        <dbReference type="ChEBI" id="CHEBI:43474"/>
        <dbReference type="ChEBI" id="CHEBI:141005"/>
        <dbReference type="ChEBI" id="CHEBI:456216"/>
        <dbReference type="EC" id="6.3.2.17"/>
    </reaction>
</comment>
<comment type="similarity">
    <text evidence="5 17">Belongs to the folylpolyglutamate synthase family.</text>
</comment>
<comment type="cofactor">
    <cofactor evidence="17">
        <name>a monovalent cation</name>
        <dbReference type="ChEBI" id="CHEBI:60242"/>
    </cofactor>
    <text evidence="17">A monovalent cation.</text>
</comment>
<dbReference type="InterPro" id="IPR036615">
    <property type="entry name" value="Mur_ligase_C_dom_sf"/>
</dbReference>
<dbReference type="AlphaFoldDB" id="A0A182XPX8"/>
<dbReference type="InterPro" id="IPR001645">
    <property type="entry name" value="Folylpolyglutamate_synth"/>
</dbReference>
<dbReference type="GO" id="GO:0006730">
    <property type="term" value="P:one-carbon metabolic process"/>
    <property type="evidence" value="ECO:0007669"/>
    <property type="project" value="UniProtKB-KW"/>
</dbReference>
<evidence type="ECO:0000313" key="21">
    <source>
        <dbReference type="Proteomes" id="UP000076407"/>
    </source>
</evidence>
<keyword evidence="6" id="KW-0963">Cytoplasm</keyword>
<evidence type="ECO:0000313" key="20">
    <source>
        <dbReference type="EnsemblMetazoa" id="AQUA011930-PA"/>
    </source>
</evidence>
<evidence type="ECO:0000256" key="12">
    <source>
        <dbReference type="ARBA" id="ARBA00022840"/>
    </source>
</evidence>
<dbReference type="Proteomes" id="UP000076407">
    <property type="component" value="Unassembled WGS sequence"/>
</dbReference>
<dbReference type="EnsemblMetazoa" id="AQUA011930-RA">
    <property type="protein sequence ID" value="AQUA011930-PA"/>
    <property type="gene ID" value="AQUA011930"/>
</dbReference>
<keyword evidence="11" id="KW-0999">Mitochondrion inner membrane</keyword>
<dbReference type="InterPro" id="IPR036565">
    <property type="entry name" value="Mur-like_cat_sf"/>
</dbReference>
<dbReference type="SUPFAM" id="SSF53244">
    <property type="entry name" value="MurD-like peptide ligases, peptide-binding domain"/>
    <property type="match status" value="1"/>
</dbReference>
<protein>
    <recommendedName>
        <fullName evidence="17">Folylpolyglutamate synthase</fullName>
        <ecNumber evidence="17">6.3.2.17</ecNumber>
    </recommendedName>
    <alternativeName>
        <fullName evidence="17">Folylpoly-gamma-glutamate synthetase</fullName>
    </alternativeName>
    <alternativeName>
        <fullName evidence="17">Tetrahydrofolylpolyglutamate synthase</fullName>
    </alternativeName>
</protein>
<dbReference type="PROSITE" id="PS01011">
    <property type="entry name" value="FOLYLPOLYGLU_SYNT_1"/>
    <property type="match status" value="1"/>
</dbReference>
<dbReference type="InterPro" id="IPR018109">
    <property type="entry name" value="Folylpolyglutamate_synth_CS"/>
</dbReference>
<feature type="binding site" evidence="18">
    <location>
        <position position="377"/>
    </location>
    <ligand>
        <name>ATP</name>
        <dbReference type="ChEBI" id="CHEBI:30616"/>
    </ligand>
</feature>
<dbReference type="STRING" id="34691.A0A182XPX8"/>
<keyword evidence="15" id="KW-0472">Membrane</keyword>
<dbReference type="VEuPathDB" id="VectorBase:AQUA011930"/>
<keyword evidence="9 19" id="KW-0479">Metal-binding</keyword>
<sequence length="530" mass="60479">MFRIADFTVRWRKMMNKFTCETALISLLHVSSVKSHLLSTMKGSNVSSTLDESYENAISSLNSLQSNSSVLQDSIIRKHSEDNKHINDTLKYLLRIGVSMDHLNQLPVIHVSGTKGKGSTCAMIESILRSNGYRTGFFSSPHLVSVKERVRLNGMPLSSDKFRLYFWKIYKQLLAYREHSRDMPSYFCFLTILALDVFLRESVDVCVIEVGIGGRYDCTNVLPKTGTVGITSLGLEHTKLLGNTLEEIAWQKAGIIKRGSDVFSVVQPSECMEIIREECRKLKANLFVVPSELKAYQWAKKPELINESCDILDILELNTSLAIQIATNWMNKNISEMSQENIPSIVTKQTVEGIDRCFWPGRLQRILYDTKKTLYLDGAHTLESIHLCARWYNMKSHSQYKRLLIFNTTGDRDSAKLLSTLSSMIKFDAAFFTPSVPRDTVTCVDAMNHNFPFELQLQRCRQNYEYWSQIIQHKKGFLHESIESVFKQIDEDFVFKGETCDILITGSIHLIGAVFVALNLERFMCTSTTQ</sequence>
<dbReference type="GO" id="GO:0005743">
    <property type="term" value="C:mitochondrial inner membrane"/>
    <property type="evidence" value="ECO:0007669"/>
    <property type="project" value="UniProtKB-SubCell"/>
</dbReference>
<feature type="binding site" evidence="18">
    <location>
        <position position="362"/>
    </location>
    <ligand>
        <name>ATP</name>
        <dbReference type="ChEBI" id="CHEBI:30616"/>
    </ligand>
</feature>
<comment type="function">
    <text evidence="17">Catalyzes conversion of folates to polyglutamate derivatives allowing concentration of folate compounds in the cell and the intracellular retention of these cofactors, which are important substrates for most of the folate-dependent enzymes that are involved in one-carbon transfer reactions involved in purine, pyrimidine and amino acid synthesis.</text>
</comment>
<comment type="pathway">
    <text evidence="4 17">Cofactor biosynthesis; tetrahydrofolylpolyglutamate biosynthesis.</text>
</comment>
<keyword evidence="21" id="KW-1185">Reference proteome</keyword>
<evidence type="ECO:0000256" key="1">
    <source>
        <dbReference type="ARBA" id="ARBA00004273"/>
    </source>
</evidence>
<dbReference type="PANTHER" id="PTHR11136">
    <property type="entry name" value="FOLYLPOLYGLUTAMATE SYNTHASE-RELATED"/>
    <property type="match status" value="1"/>
</dbReference>
<evidence type="ECO:0000256" key="11">
    <source>
        <dbReference type="ARBA" id="ARBA00022792"/>
    </source>
</evidence>
<keyword evidence="8 17" id="KW-0436">Ligase</keyword>
<dbReference type="SUPFAM" id="SSF53623">
    <property type="entry name" value="MurD-like peptide ligases, catalytic domain"/>
    <property type="match status" value="1"/>
</dbReference>
<dbReference type="GO" id="GO:0005829">
    <property type="term" value="C:cytosol"/>
    <property type="evidence" value="ECO:0007669"/>
    <property type="project" value="TreeGrafter"/>
</dbReference>
<keyword evidence="10 18" id="KW-0547">Nucleotide-binding</keyword>
<evidence type="ECO:0000256" key="4">
    <source>
        <dbReference type="ARBA" id="ARBA00005150"/>
    </source>
</evidence>
<keyword evidence="12 18" id="KW-0067">ATP-binding</keyword>
<feature type="binding site" evidence="19">
    <location>
        <position position="140"/>
    </location>
    <ligand>
        <name>Mg(2+)</name>
        <dbReference type="ChEBI" id="CHEBI:18420"/>
        <label>1</label>
    </ligand>
</feature>
<dbReference type="Gene3D" id="3.40.1190.10">
    <property type="entry name" value="Mur-like, catalytic domain"/>
    <property type="match status" value="1"/>
</dbReference>
<feature type="binding site" evidence="19">
    <location>
        <position position="209"/>
    </location>
    <ligand>
        <name>Mg(2+)</name>
        <dbReference type="ChEBI" id="CHEBI:18420"/>
        <label>1</label>
    </ligand>
</feature>
<evidence type="ECO:0000256" key="15">
    <source>
        <dbReference type="ARBA" id="ARBA00023136"/>
    </source>
</evidence>
<organism evidence="20 21">
    <name type="scientific">Anopheles quadriannulatus</name>
    <name type="common">Mosquito</name>
    <dbReference type="NCBI Taxonomy" id="34691"/>
    <lineage>
        <taxon>Eukaryota</taxon>
        <taxon>Metazoa</taxon>
        <taxon>Ecdysozoa</taxon>
        <taxon>Arthropoda</taxon>
        <taxon>Hexapoda</taxon>
        <taxon>Insecta</taxon>
        <taxon>Pterygota</taxon>
        <taxon>Neoptera</taxon>
        <taxon>Endopterygota</taxon>
        <taxon>Diptera</taxon>
        <taxon>Nematocera</taxon>
        <taxon>Culicoidea</taxon>
        <taxon>Culicidae</taxon>
        <taxon>Anophelinae</taxon>
        <taxon>Anopheles</taxon>
    </lineage>
</organism>
<dbReference type="UniPathway" id="UPA00850"/>
<accession>A0A182XPX8</accession>